<keyword evidence="5 7" id="KW-0456">Lyase</keyword>
<organism evidence="8 9">
    <name type="scientific">Bacillus swezeyi</name>
    <dbReference type="NCBI Taxonomy" id="1925020"/>
    <lineage>
        <taxon>Bacteria</taxon>
        <taxon>Bacillati</taxon>
        <taxon>Bacillota</taxon>
        <taxon>Bacilli</taxon>
        <taxon>Bacillales</taxon>
        <taxon>Bacillaceae</taxon>
        <taxon>Bacillus</taxon>
    </lineage>
</organism>
<evidence type="ECO:0000256" key="7">
    <source>
        <dbReference type="RuleBase" id="RU000382"/>
    </source>
</evidence>
<dbReference type="PANTHER" id="PTHR45677">
    <property type="entry name" value="GLUTAMATE DECARBOXYLASE-RELATED"/>
    <property type="match status" value="1"/>
</dbReference>
<accession>A0A5M8RXI2</accession>
<proteinExistence type="inferred from homology"/>
<name>A0A5M8RXI2_9BACI</name>
<dbReference type="GO" id="GO:0008483">
    <property type="term" value="F:transaminase activity"/>
    <property type="evidence" value="ECO:0007669"/>
    <property type="project" value="UniProtKB-KW"/>
</dbReference>
<dbReference type="RefSeq" id="WP_148956060.1">
    <property type="nucleotide sequence ID" value="NZ_QSND01000001.1"/>
</dbReference>
<evidence type="ECO:0000256" key="6">
    <source>
        <dbReference type="PIRSR" id="PIRSR602129-50"/>
    </source>
</evidence>
<keyword evidence="8" id="KW-0032">Aminotransferase</keyword>
<dbReference type="GO" id="GO:0019752">
    <property type="term" value="P:carboxylic acid metabolic process"/>
    <property type="evidence" value="ECO:0007669"/>
    <property type="project" value="InterPro"/>
</dbReference>
<comment type="cofactor">
    <cofactor evidence="1 6 7">
        <name>pyridoxal 5'-phosphate</name>
        <dbReference type="ChEBI" id="CHEBI:597326"/>
    </cofactor>
</comment>
<protein>
    <submittedName>
        <fullName evidence="8">Aspartate aminotransferase family protein</fullName>
    </submittedName>
</protein>
<evidence type="ECO:0000256" key="5">
    <source>
        <dbReference type="ARBA" id="ARBA00023239"/>
    </source>
</evidence>
<keyword evidence="4 6" id="KW-0663">Pyridoxal phosphate</keyword>
<dbReference type="SUPFAM" id="SSF53383">
    <property type="entry name" value="PLP-dependent transferases"/>
    <property type="match status" value="1"/>
</dbReference>
<comment type="caution">
    <text evidence="8">The sequence shown here is derived from an EMBL/GenBank/DDBJ whole genome shotgun (WGS) entry which is preliminary data.</text>
</comment>
<dbReference type="Gene3D" id="3.40.640.10">
    <property type="entry name" value="Type I PLP-dependent aspartate aminotransferase-like (Major domain)"/>
    <property type="match status" value="1"/>
</dbReference>
<keyword evidence="8" id="KW-0808">Transferase</keyword>
<evidence type="ECO:0000256" key="1">
    <source>
        <dbReference type="ARBA" id="ARBA00001933"/>
    </source>
</evidence>
<keyword evidence="3" id="KW-0210">Decarboxylase</keyword>
<dbReference type="GO" id="GO:0005737">
    <property type="term" value="C:cytoplasm"/>
    <property type="evidence" value="ECO:0007669"/>
    <property type="project" value="TreeGrafter"/>
</dbReference>
<dbReference type="CDD" id="cd06450">
    <property type="entry name" value="DOPA_deC_like"/>
    <property type="match status" value="1"/>
</dbReference>
<evidence type="ECO:0000256" key="4">
    <source>
        <dbReference type="ARBA" id="ARBA00022898"/>
    </source>
</evidence>
<dbReference type="GO" id="GO:0030170">
    <property type="term" value="F:pyridoxal phosphate binding"/>
    <property type="evidence" value="ECO:0007669"/>
    <property type="project" value="InterPro"/>
</dbReference>
<evidence type="ECO:0000313" key="8">
    <source>
        <dbReference type="EMBL" id="KAA6453355.1"/>
    </source>
</evidence>
<gene>
    <name evidence="8" type="ORF">DX927_03915</name>
</gene>
<dbReference type="GO" id="GO:0004058">
    <property type="term" value="F:aromatic-L-amino-acid decarboxylase activity"/>
    <property type="evidence" value="ECO:0007669"/>
    <property type="project" value="UniProtKB-ARBA"/>
</dbReference>
<dbReference type="Gene3D" id="1.20.1650.10">
    <property type="entry name" value="PLP-dependent transferases"/>
    <property type="match status" value="1"/>
</dbReference>
<feature type="modified residue" description="N6-(pyridoxal phosphate)lysine" evidence="6">
    <location>
        <position position="318"/>
    </location>
</feature>
<dbReference type="STRING" id="1925020.BTA30_05870"/>
<dbReference type="Pfam" id="PF00282">
    <property type="entry name" value="Pyridoxal_deC"/>
    <property type="match status" value="1"/>
</dbReference>
<reference evidence="8 9" key="1">
    <citation type="submission" date="2018-08" db="EMBL/GenBank/DDBJ databases">
        <title>Bacillus phenotypic plasticity.</title>
        <authorList>
            <person name="Hurtado E."/>
        </authorList>
    </citation>
    <scope>NUCLEOTIDE SEQUENCE [LARGE SCALE GENOMIC DNA]</scope>
    <source>
        <strain evidence="8 9">427</strain>
    </source>
</reference>
<comment type="similarity">
    <text evidence="2 7">Belongs to the group II decarboxylase family.</text>
</comment>
<evidence type="ECO:0000256" key="3">
    <source>
        <dbReference type="ARBA" id="ARBA00022793"/>
    </source>
</evidence>
<evidence type="ECO:0000256" key="2">
    <source>
        <dbReference type="ARBA" id="ARBA00009533"/>
    </source>
</evidence>
<dbReference type="Proteomes" id="UP000324326">
    <property type="component" value="Unassembled WGS sequence"/>
</dbReference>
<dbReference type="Gene3D" id="3.90.1150.10">
    <property type="entry name" value="Aspartate Aminotransferase, domain 1"/>
    <property type="match status" value="1"/>
</dbReference>
<dbReference type="InterPro" id="IPR015424">
    <property type="entry name" value="PyrdxlP-dep_Trfase"/>
</dbReference>
<sequence>MKLSSKQKNVDSLFMHNGEQGIEAYRKAVHTVVETLWAEWKGKTKPYSGKMPHELDKHIKNLFSFQETGEPLEDVLEELKDTYLPHRIHVEDPTCAAHLHCPPLIPALAADMLISVLNQSMDSFDQSGAASLIEEEMVEWLCRKFDYGEKADGTFTSGGTQSNYMGLLLARDAFCEKQWNCNVQKDGLPSEARRLRILCSKDAHFTVKKSASQLGLGERSVVLVDTDEHKRMCLYDLKKKAAMLKESGFYPFAIVATCGTTDFGSIDPLSELADVAQAEGLWLHVDAAYGGALILSKTRRYKLAGIHRADSISVDFHKQFYQPVSCGAFLVKDRRNFRFIDYHADYLNPEEDEADGIVHLVNKSIQTTRRFDALKLFVSLRVIGEDIFAEMIDWTFSLAEAAAQTISESGRFELLNPHPELNAVVFRCLGGEDDAENDGLNKYIHRELFRTGRAVIAKTAADGKTYLKFTLLNPRTTLSDLEGVLSEIQKLASLYLNSRRITR</sequence>
<dbReference type="InterPro" id="IPR015422">
    <property type="entry name" value="PyrdxlP-dep_Trfase_small"/>
</dbReference>
<dbReference type="EMBL" id="QSND01000001">
    <property type="protein sequence ID" value="KAA6453355.1"/>
    <property type="molecule type" value="Genomic_DNA"/>
</dbReference>
<dbReference type="PANTHER" id="PTHR45677:SF8">
    <property type="entry name" value="CYSTEINE SULFINIC ACID DECARBOXYLASE"/>
    <property type="match status" value="1"/>
</dbReference>
<dbReference type="InterPro" id="IPR015421">
    <property type="entry name" value="PyrdxlP-dep_Trfase_major"/>
</dbReference>
<dbReference type="AlphaFoldDB" id="A0A5M8RXI2"/>
<dbReference type="InterPro" id="IPR002129">
    <property type="entry name" value="PyrdxlP-dep_de-COase"/>
</dbReference>
<evidence type="ECO:0000313" key="9">
    <source>
        <dbReference type="Proteomes" id="UP000324326"/>
    </source>
</evidence>